<evidence type="ECO:0000259" key="6">
    <source>
        <dbReference type="Pfam" id="PF00685"/>
    </source>
</evidence>
<dbReference type="OMA" id="HWVAEVI"/>
<dbReference type="VEuPathDB" id="HostDB:ENSCPOG00000027285"/>
<feature type="domain" description="Sulfotransferase" evidence="6">
    <location>
        <begin position="38"/>
        <end position="263"/>
    </location>
</feature>
<evidence type="ECO:0000256" key="2">
    <source>
        <dbReference type="ARBA" id="ARBA00005771"/>
    </source>
</evidence>
<dbReference type="GO" id="GO:0005737">
    <property type="term" value="C:cytoplasm"/>
    <property type="evidence" value="ECO:0007669"/>
    <property type="project" value="UniProtKB-SubCell"/>
</dbReference>
<keyword evidence="4 5" id="KW-0808">Transferase</keyword>
<dbReference type="HOGENOM" id="CLU_027239_1_2_1"/>
<dbReference type="InterPro" id="IPR000863">
    <property type="entry name" value="Sulfotransferase_dom"/>
</dbReference>
<dbReference type="Proteomes" id="UP000005447">
    <property type="component" value="Unassembled WGS sequence"/>
</dbReference>
<comment type="subcellular location">
    <subcellularLocation>
        <location evidence="1">Cytoplasm</location>
    </subcellularLocation>
</comment>
<dbReference type="AlphaFoldDB" id="H0W9U7"/>
<reference evidence="7" key="3">
    <citation type="submission" date="2025-09" db="UniProtKB">
        <authorList>
            <consortium name="Ensembl"/>
        </authorList>
    </citation>
    <scope>IDENTIFICATION</scope>
    <source>
        <strain evidence="7">2N</strain>
    </source>
</reference>
<dbReference type="FunCoup" id="H0W9U7">
    <property type="interactions" value="149"/>
</dbReference>
<accession>H0W9U7</accession>
<gene>
    <name evidence="7" type="primary">LOC100721062</name>
</gene>
<dbReference type="GeneTree" id="ENSGT00940000163137"/>
<dbReference type="Gene3D" id="3.40.50.300">
    <property type="entry name" value="P-loop containing nucleotide triphosphate hydrolases"/>
    <property type="match status" value="1"/>
</dbReference>
<dbReference type="EMBL" id="AAKN02031117">
    <property type="status" value="NOT_ANNOTATED_CDS"/>
    <property type="molecule type" value="Genomic_DNA"/>
</dbReference>
<reference evidence="8" key="1">
    <citation type="journal article" date="2011" name="Nature">
        <title>A high-resolution map of human evolutionary constraint using 29 mammals.</title>
        <authorList>
            <person name="Lindblad-Toh K."/>
            <person name="Garber M."/>
            <person name="Zuk O."/>
            <person name="Lin M.F."/>
            <person name="Parker B.J."/>
            <person name="Washietl S."/>
            <person name="Kheradpour P."/>
            <person name="Ernst J."/>
            <person name="Jordan G."/>
            <person name="Mauceli E."/>
            <person name="Ward L.D."/>
            <person name="Lowe C.B."/>
            <person name="Holloway A.K."/>
            <person name="Clamp M."/>
            <person name="Gnerre S."/>
            <person name="Alfoldi J."/>
            <person name="Beal K."/>
            <person name="Chang J."/>
            <person name="Clawson H."/>
            <person name="Cuff J."/>
            <person name="Di Palma F."/>
            <person name="Fitzgerald S."/>
            <person name="Flicek P."/>
            <person name="Guttman M."/>
            <person name="Hubisz M.J."/>
            <person name="Jaffe D.B."/>
            <person name="Jungreis I."/>
            <person name="Kent W.J."/>
            <person name="Kostka D."/>
            <person name="Lara M."/>
            <person name="Martins A.L."/>
            <person name="Massingham T."/>
            <person name="Moltke I."/>
            <person name="Raney B.J."/>
            <person name="Rasmussen M.D."/>
            <person name="Robinson J."/>
            <person name="Stark A."/>
            <person name="Vilella A.J."/>
            <person name="Wen J."/>
            <person name="Xie X."/>
            <person name="Zody M.C."/>
            <person name="Baldwin J."/>
            <person name="Bloom T."/>
            <person name="Chin C.W."/>
            <person name="Heiman D."/>
            <person name="Nicol R."/>
            <person name="Nusbaum C."/>
            <person name="Young S."/>
            <person name="Wilkinson J."/>
            <person name="Worley K.C."/>
            <person name="Kovar C.L."/>
            <person name="Muzny D.M."/>
            <person name="Gibbs R.A."/>
            <person name="Cree A."/>
            <person name="Dihn H.H."/>
            <person name="Fowler G."/>
            <person name="Jhangiani S."/>
            <person name="Joshi V."/>
            <person name="Lee S."/>
            <person name="Lewis L.R."/>
            <person name="Nazareth L.V."/>
            <person name="Okwuonu G."/>
            <person name="Santibanez J."/>
            <person name="Warren W.C."/>
            <person name="Mardis E.R."/>
            <person name="Weinstock G.M."/>
            <person name="Wilson R.K."/>
            <person name="Delehaunty K."/>
            <person name="Dooling D."/>
            <person name="Fronik C."/>
            <person name="Fulton L."/>
            <person name="Fulton B."/>
            <person name="Graves T."/>
            <person name="Minx P."/>
            <person name="Sodergren E."/>
            <person name="Birney E."/>
            <person name="Margulies E.H."/>
            <person name="Herrero J."/>
            <person name="Green E.D."/>
            <person name="Haussler D."/>
            <person name="Siepel A."/>
            <person name="Goldman N."/>
            <person name="Pollard K.S."/>
            <person name="Pedersen J.S."/>
            <person name="Lander E.S."/>
            <person name="Kellis M."/>
        </authorList>
    </citation>
    <scope>NUCLEOTIDE SEQUENCE [LARGE SCALE GENOMIC DNA]</scope>
    <source>
        <strain evidence="8">2N</strain>
    </source>
</reference>
<dbReference type="InterPro" id="IPR027417">
    <property type="entry name" value="P-loop_NTPase"/>
</dbReference>
<dbReference type="STRING" id="10141.ENSCPOP00000019757"/>
<dbReference type="Pfam" id="PF00685">
    <property type="entry name" value="Sulfotransfer_1"/>
    <property type="match status" value="1"/>
</dbReference>
<evidence type="ECO:0000256" key="3">
    <source>
        <dbReference type="ARBA" id="ARBA00022490"/>
    </source>
</evidence>
<proteinExistence type="inferred from homology"/>
<organism evidence="7 8">
    <name type="scientific">Cavia porcellus</name>
    <name type="common">Guinea pig</name>
    <dbReference type="NCBI Taxonomy" id="10141"/>
    <lineage>
        <taxon>Eukaryota</taxon>
        <taxon>Metazoa</taxon>
        <taxon>Chordata</taxon>
        <taxon>Craniata</taxon>
        <taxon>Vertebrata</taxon>
        <taxon>Euteleostomi</taxon>
        <taxon>Mammalia</taxon>
        <taxon>Eutheria</taxon>
        <taxon>Euarchontoglires</taxon>
        <taxon>Glires</taxon>
        <taxon>Rodentia</taxon>
        <taxon>Hystricomorpha</taxon>
        <taxon>Caviidae</taxon>
        <taxon>Cavia</taxon>
    </lineage>
</organism>
<dbReference type="Bgee" id="ENSCPOG00000027285">
    <property type="expression patterns" value="Expressed in cerebellum"/>
</dbReference>
<protein>
    <recommendedName>
        <fullName evidence="5">Sulfotransferase</fullName>
        <ecNumber evidence="5">2.8.2.-</ecNumber>
    </recommendedName>
</protein>
<evidence type="ECO:0000256" key="4">
    <source>
        <dbReference type="ARBA" id="ARBA00022679"/>
    </source>
</evidence>
<sequence>MSSQSQVSVLHKFKGILFSTMSSEELLHALDSFDVREDDVFLVSYPKSGTHWIAEVIESIPNARISLTSPIELGDVSKLEELKTYSERRVIPTHLSYDLLPVNIKQKQCKIIYIIRNPKDTAVSLFHYYRENPNLPYIETWAAFFELFLQGEGEYSDGLVLKFLKLFFFFFFLLFAQDFSKSLKKITTFLGINVNDSEVNKIAQKTSFSEMKNNSIKENYDLSHTICALTSDRNLVFRKGVVGDWINYFTSKQKSVFDELFTRK</sequence>
<comment type="similarity">
    <text evidence="2 5">Belongs to the sulfotransferase 1 family.</text>
</comment>
<evidence type="ECO:0000256" key="1">
    <source>
        <dbReference type="ARBA" id="ARBA00004496"/>
    </source>
</evidence>
<keyword evidence="3" id="KW-0963">Cytoplasm</keyword>
<name>H0W9U7_CAVPO</name>
<dbReference type="PANTHER" id="PTHR11783">
    <property type="entry name" value="SULFOTRANSFERASE SULT"/>
    <property type="match status" value="1"/>
</dbReference>
<dbReference type="GO" id="GO:0008146">
    <property type="term" value="F:sulfotransferase activity"/>
    <property type="evidence" value="ECO:0007669"/>
    <property type="project" value="InterPro"/>
</dbReference>
<evidence type="ECO:0000256" key="5">
    <source>
        <dbReference type="RuleBase" id="RU361155"/>
    </source>
</evidence>
<reference evidence="7" key="2">
    <citation type="submission" date="2025-08" db="UniProtKB">
        <authorList>
            <consortium name="Ensembl"/>
        </authorList>
    </citation>
    <scope>IDENTIFICATION</scope>
    <source>
        <strain evidence="7">2N</strain>
    </source>
</reference>
<dbReference type="SUPFAM" id="SSF52540">
    <property type="entry name" value="P-loop containing nucleoside triphosphate hydrolases"/>
    <property type="match status" value="1"/>
</dbReference>
<evidence type="ECO:0000313" key="7">
    <source>
        <dbReference type="Ensembl" id="ENSCPOP00000019757.2"/>
    </source>
</evidence>
<keyword evidence="8" id="KW-1185">Reference proteome</keyword>
<dbReference type="Ensembl" id="ENSCPOT00000025141.2">
    <property type="protein sequence ID" value="ENSCPOP00000019757.2"/>
    <property type="gene ID" value="ENSCPOG00000027285.2"/>
</dbReference>
<dbReference type="InParanoid" id="H0W9U7"/>
<evidence type="ECO:0000313" key="8">
    <source>
        <dbReference type="Proteomes" id="UP000005447"/>
    </source>
</evidence>
<dbReference type="EC" id="2.8.2.-" evidence="5"/>